<accession>A0A915I0I2</accession>
<reference evidence="2" key="1">
    <citation type="submission" date="2022-11" db="UniProtKB">
        <authorList>
            <consortium name="WormBaseParasite"/>
        </authorList>
    </citation>
    <scope>IDENTIFICATION</scope>
</reference>
<evidence type="ECO:0000313" key="1">
    <source>
        <dbReference type="Proteomes" id="UP000887565"/>
    </source>
</evidence>
<dbReference type="AlphaFoldDB" id="A0A915I0I2"/>
<dbReference type="WBParaSite" id="nRc.2.0.1.t07622-RA">
    <property type="protein sequence ID" value="nRc.2.0.1.t07622-RA"/>
    <property type="gene ID" value="nRc.2.0.1.g07622"/>
</dbReference>
<organism evidence="1 2">
    <name type="scientific">Romanomermis culicivorax</name>
    <name type="common">Nematode worm</name>
    <dbReference type="NCBI Taxonomy" id="13658"/>
    <lineage>
        <taxon>Eukaryota</taxon>
        <taxon>Metazoa</taxon>
        <taxon>Ecdysozoa</taxon>
        <taxon>Nematoda</taxon>
        <taxon>Enoplea</taxon>
        <taxon>Dorylaimia</taxon>
        <taxon>Mermithida</taxon>
        <taxon>Mermithoidea</taxon>
        <taxon>Mermithidae</taxon>
        <taxon>Romanomermis</taxon>
    </lineage>
</organism>
<keyword evidence="1" id="KW-1185">Reference proteome</keyword>
<sequence>MANSPRRIIRSDLMDKSEKSIVFGIKIAEQLFACTIHGKPWCSSSKTCAMPGWTNDLEPLFLGLCSSTSPELRRLLNYIDDKIWILESADDSVLLIEDRIIVVLQWMRNTL</sequence>
<protein>
    <submittedName>
        <fullName evidence="2">Uncharacterized protein</fullName>
    </submittedName>
</protein>
<proteinExistence type="predicted"/>
<dbReference type="Proteomes" id="UP000887565">
    <property type="component" value="Unplaced"/>
</dbReference>
<evidence type="ECO:0000313" key="2">
    <source>
        <dbReference type="WBParaSite" id="nRc.2.0.1.t07622-RA"/>
    </source>
</evidence>
<name>A0A915I0I2_ROMCU</name>